<comment type="miscellaneous">
    <text evidence="2">Reaction mechanism of ThiL seems to utilize a direct, inline transfer of the gamma-phosphate of ATP to TMP rather than a phosphorylated enzyme intermediate.</text>
</comment>
<keyword evidence="2" id="KW-0460">Magnesium</keyword>
<proteinExistence type="inferred from homology"/>
<feature type="binding site" evidence="2">
    <location>
        <position position="79"/>
    </location>
    <ligand>
        <name>Mg(2+)</name>
        <dbReference type="ChEBI" id="CHEBI:18420"/>
        <label>4</label>
    </ligand>
</feature>
<dbReference type="InterPro" id="IPR036676">
    <property type="entry name" value="PurM-like_C_sf"/>
</dbReference>
<dbReference type="EMBL" id="MARB01000004">
    <property type="protein sequence ID" value="ODJ88719.1"/>
    <property type="molecule type" value="Genomic_DNA"/>
</dbReference>
<feature type="domain" description="PurM-like N-terminal" evidence="3">
    <location>
        <begin position="32"/>
        <end position="140"/>
    </location>
</feature>
<evidence type="ECO:0000256" key="1">
    <source>
        <dbReference type="ARBA" id="ARBA00022977"/>
    </source>
</evidence>
<protein>
    <recommendedName>
        <fullName evidence="2">Thiamine-monophosphate kinase</fullName>
        <shortName evidence="2">TMP kinase</shortName>
        <shortName evidence="2">Thiamine-phosphate kinase</shortName>
        <ecNumber evidence="2">2.7.4.16</ecNumber>
    </recommendedName>
</protein>
<dbReference type="PIRSF" id="PIRSF005303">
    <property type="entry name" value="Thiam_monoph_kin"/>
    <property type="match status" value="1"/>
</dbReference>
<feature type="binding site" evidence="2">
    <location>
        <position position="51"/>
    </location>
    <ligand>
        <name>Mg(2+)</name>
        <dbReference type="ChEBI" id="CHEBI:18420"/>
        <label>2</label>
    </ligand>
</feature>
<dbReference type="GO" id="GO:0005524">
    <property type="term" value="F:ATP binding"/>
    <property type="evidence" value="ECO:0007669"/>
    <property type="project" value="UniProtKB-UniRule"/>
</dbReference>
<evidence type="ECO:0000313" key="5">
    <source>
        <dbReference type="EMBL" id="ODJ88719.1"/>
    </source>
</evidence>
<sequence>MSKRSDISEFDLINDYFADMTSQREDVALGIGDDAALLRVPQGMELAVSVDTLVAGVHFFPDISPSDLGHKVLAVNLSDLAAMGAEPAWATLALTLPGVDGVWIGEFCRGFSELAAHYDLQLVGGDTTSGPLSITVQVQGLLPMGMGLTRSGAQVGDDIYVTGTLGDAALALVCKRDGEDREDMPQLLGRLDRPIPRVEAGIALRGFASSAIDISDGLAADLGHILQSSGVGASVDLDRIPLSPSVAASLQESNDWSLIIAGGDDYELCFTLPPVHRDQVASISRRIGVTMTRIGLIDAQSDLRCLLPDGSLWSPEHTGYEHFSRSDGDN</sequence>
<reference evidence="5 6" key="1">
    <citation type="submission" date="2016-06" db="EMBL/GenBank/DDBJ databases">
        <title>Genome sequence of endosymbiont of Candidatus Endolucinida thiodiazotropha.</title>
        <authorList>
            <person name="Poehlein A."/>
            <person name="Koenig S."/>
            <person name="Heiden S.E."/>
            <person name="Thuermer A."/>
            <person name="Voget S."/>
            <person name="Daniel R."/>
            <person name="Markert S."/>
            <person name="Gros O."/>
            <person name="Schweder T."/>
        </authorList>
    </citation>
    <scope>NUCLEOTIDE SEQUENCE [LARGE SCALE GENOMIC DNA]</scope>
    <source>
        <strain evidence="5 6">COS</strain>
    </source>
</reference>
<comment type="catalytic activity">
    <reaction evidence="2">
        <text>thiamine phosphate + ATP = thiamine diphosphate + ADP</text>
        <dbReference type="Rhea" id="RHEA:15913"/>
        <dbReference type="ChEBI" id="CHEBI:30616"/>
        <dbReference type="ChEBI" id="CHEBI:37575"/>
        <dbReference type="ChEBI" id="CHEBI:58937"/>
        <dbReference type="ChEBI" id="CHEBI:456216"/>
        <dbReference type="EC" id="2.7.4.16"/>
    </reaction>
</comment>
<dbReference type="UniPathway" id="UPA00060">
    <property type="reaction ID" value="UER00142"/>
</dbReference>
<feature type="binding site" evidence="2">
    <location>
        <position position="79"/>
    </location>
    <ligand>
        <name>Mg(2+)</name>
        <dbReference type="ChEBI" id="CHEBI:18420"/>
        <label>3</label>
    </ligand>
</feature>
<dbReference type="InterPro" id="IPR016188">
    <property type="entry name" value="PurM-like_N"/>
</dbReference>
<dbReference type="SUPFAM" id="SSF55326">
    <property type="entry name" value="PurM N-terminal domain-like"/>
    <property type="match status" value="1"/>
</dbReference>
<feature type="binding site" evidence="2">
    <location>
        <position position="216"/>
    </location>
    <ligand>
        <name>Mg(2+)</name>
        <dbReference type="ChEBI" id="CHEBI:18420"/>
        <label>5</label>
    </ligand>
</feature>
<dbReference type="InterPro" id="IPR006283">
    <property type="entry name" value="ThiL-like"/>
</dbReference>
<dbReference type="GO" id="GO:0009030">
    <property type="term" value="F:thiamine-phosphate kinase activity"/>
    <property type="evidence" value="ECO:0007669"/>
    <property type="project" value="UniProtKB-UniRule"/>
</dbReference>
<dbReference type="AlphaFoldDB" id="A0A7Z1AH40"/>
<dbReference type="Proteomes" id="UP000094769">
    <property type="component" value="Unassembled WGS sequence"/>
</dbReference>
<dbReference type="PANTHER" id="PTHR30270">
    <property type="entry name" value="THIAMINE-MONOPHOSPHATE KINASE"/>
    <property type="match status" value="1"/>
</dbReference>
<feature type="binding site" evidence="2">
    <location>
        <position position="34"/>
    </location>
    <ligand>
        <name>Mg(2+)</name>
        <dbReference type="ChEBI" id="CHEBI:18420"/>
        <label>4</label>
    </ligand>
</feature>
<comment type="pathway">
    <text evidence="2">Cofactor biosynthesis; thiamine diphosphate biosynthesis; thiamine diphosphate from thiamine phosphate: step 1/1.</text>
</comment>
<dbReference type="SUPFAM" id="SSF56042">
    <property type="entry name" value="PurM C-terminal domain-like"/>
    <property type="match status" value="1"/>
</dbReference>
<keyword evidence="1 2" id="KW-0784">Thiamine biosynthesis</keyword>
<organism evidence="5 6">
    <name type="scientific">Candidatus Thiodiazotropha endolucinida</name>
    <dbReference type="NCBI Taxonomy" id="1655433"/>
    <lineage>
        <taxon>Bacteria</taxon>
        <taxon>Pseudomonadati</taxon>
        <taxon>Pseudomonadota</taxon>
        <taxon>Gammaproteobacteria</taxon>
        <taxon>Chromatiales</taxon>
        <taxon>Sedimenticolaceae</taxon>
        <taxon>Candidatus Thiodiazotropha</taxon>
    </lineage>
</organism>
<feature type="binding site" evidence="2">
    <location>
        <position position="213"/>
    </location>
    <ligand>
        <name>Mg(2+)</name>
        <dbReference type="ChEBI" id="CHEBI:18420"/>
        <label>3</label>
    </ligand>
</feature>
<evidence type="ECO:0000259" key="4">
    <source>
        <dbReference type="Pfam" id="PF02769"/>
    </source>
</evidence>
<comment type="caution">
    <text evidence="2">Lacks conserved residue(s) required for the propagation of feature annotation.</text>
</comment>
<dbReference type="EC" id="2.7.4.16" evidence="2"/>
<dbReference type="Pfam" id="PF02769">
    <property type="entry name" value="AIRS_C"/>
    <property type="match status" value="1"/>
</dbReference>
<comment type="function">
    <text evidence="2">Catalyzes the ATP-dependent phosphorylation of thiamine-monophosphate (TMP) to form thiamine-pyrophosphate (TPP), the active form of vitamin B1.</text>
</comment>
<keyword evidence="6" id="KW-1185">Reference proteome</keyword>
<dbReference type="Gene3D" id="3.90.650.10">
    <property type="entry name" value="PurM-like C-terminal domain"/>
    <property type="match status" value="1"/>
</dbReference>
<dbReference type="PANTHER" id="PTHR30270:SF0">
    <property type="entry name" value="THIAMINE-MONOPHOSPHATE KINASE"/>
    <property type="match status" value="1"/>
</dbReference>
<keyword evidence="2" id="KW-0547">Nucleotide-binding</keyword>
<feature type="binding site" evidence="2">
    <location>
        <position position="49"/>
    </location>
    <ligand>
        <name>Mg(2+)</name>
        <dbReference type="ChEBI" id="CHEBI:18420"/>
        <label>4</label>
    </ligand>
</feature>
<dbReference type="RefSeq" id="WP_235615123.1">
    <property type="nucleotide sequence ID" value="NZ_MARB01000004.1"/>
</dbReference>
<keyword evidence="2 5" id="KW-0808">Transferase</keyword>
<evidence type="ECO:0000313" key="6">
    <source>
        <dbReference type="Proteomes" id="UP000094769"/>
    </source>
</evidence>
<feature type="domain" description="PurM-like C-terminal" evidence="4">
    <location>
        <begin position="154"/>
        <end position="303"/>
    </location>
</feature>
<dbReference type="Pfam" id="PF00586">
    <property type="entry name" value="AIRS"/>
    <property type="match status" value="1"/>
</dbReference>
<comment type="caution">
    <text evidence="5">The sequence shown here is derived from an EMBL/GenBank/DDBJ whole genome shotgun (WGS) entry which is preliminary data.</text>
</comment>
<keyword evidence="2" id="KW-0479">Metal-binding</keyword>
<dbReference type="HAMAP" id="MF_02128">
    <property type="entry name" value="TMP_kinase"/>
    <property type="match status" value="1"/>
</dbReference>
<feature type="binding site" evidence="2">
    <location>
        <position position="58"/>
    </location>
    <ligand>
        <name>substrate</name>
    </ligand>
</feature>
<feature type="binding site" evidence="2">
    <location>
        <position position="150"/>
    </location>
    <ligand>
        <name>ATP</name>
        <dbReference type="ChEBI" id="CHEBI:30616"/>
    </ligand>
</feature>
<feature type="binding site" evidence="2">
    <location>
        <position position="126"/>
    </location>
    <ligand>
        <name>Mg(2+)</name>
        <dbReference type="ChEBI" id="CHEBI:18420"/>
        <label>1</label>
    </ligand>
</feature>
<feature type="binding site" evidence="2">
    <location>
        <begin position="125"/>
        <end position="126"/>
    </location>
    <ligand>
        <name>ATP</name>
        <dbReference type="ChEBI" id="CHEBI:30616"/>
    </ligand>
</feature>
<keyword evidence="2 5" id="KW-0418">Kinase</keyword>
<dbReference type="InterPro" id="IPR036921">
    <property type="entry name" value="PurM-like_N_sf"/>
</dbReference>
<feature type="binding site" evidence="2">
    <location>
        <position position="320"/>
    </location>
    <ligand>
        <name>substrate</name>
    </ligand>
</feature>
<feature type="binding site" evidence="2">
    <location>
        <position position="215"/>
    </location>
    <ligand>
        <name>ATP</name>
        <dbReference type="ChEBI" id="CHEBI:30616"/>
    </ligand>
</feature>
<feature type="binding site" evidence="2">
    <location>
        <position position="51"/>
    </location>
    <ligand>
        <name>Mg(2+)</name>
        <dbReference type="ChEBI" id="CHEBI:18420"/>
        <label>1</label>
    </ligand>
</feature>
<dbReference type="GO" id="GO:0009229">
    <property type="term" value="P:thiamine diphosphate biosynthetic process"/>
    <property type="evidence" value="ECO:0007669"/>
    <property type="project" value="UniProtKB-UniRule"/>
</dbReference>
<dbReference type="GO" id="GO:0009228">
    <property type="term" value="P:thiamine biosynthetic process"/>
    <property type="evidence" value="ECO:0007669"/>
    <property type="project" value="UniProtKB-KW"/>
</dbReference>
<feature type="binding site" evidence="2">
    <location>
        <position position="79"/>
    </location>
    <ligand>
        <name>Mg(2+)</name>
        <dbReference type="ChEBI" id="CHEBI:18420"/>
        <label>2</label>
    </ligand>
</feature>
<keyword evidence="2" id="KW-0067">ATP-binding</keyword>
<dbReference type="NCBIfam" id="TIGR01379">
    <property type="entry name" value="thiL"/>
    <property type="match status" value="1"/>
</dbReference>
<evidence type="ECO:0000256" key="2">
    <source>
        <dbReference type="HAMAP-Rule" id="MF_02128"/>
    </source>
</evidence>
<accession>A0A7Z1AH40</accession>
<evidence type="ECO:0000259" key="3">
    <source>
        <dbReference type="Pfam" id="PF00586"/>
    </source>
</evidence>
<dbReference type="Gene3D" id="3.30.1330.10">
    <property type="entry name" value="PurM-like, N-terminal domain"/>
    <property type="match status" value="1"/>
</dbReference>
<dbReference type="GO" id="GO:0000287">
    <property type="term" value="F:magnesium ion binding"/>
    <property type="evidence" value="ECO:0007669"/>
    <property type="project" value="UniProtKB-UniRule"/>
</dbReference>
<comment type="similarity">
    <text evidence="2">Belongs to the thiamine-monophosphate kinase family.</text>
</comment>
<feature type="binding site" evidence="2">
    <location>
        <position position="264"/>
    </location>
    <ligand>
        <name>substrate</name>
    </ligand>
</feature>
<feature type="binding site" evidence="2">
    <location>
        <position position="34"/>
    </location>
    <ligand>
        <name>Mg(2+)</name>
        <dbReference type="ChEBI" id="CHEBI:18420"/>
        <label>3</label>
    </ligand>
</feature>
<gene>
    <name evidence="2 5" type="primary">thiL</name>
    <name evidence="5" type="ORF">CODIS_08110</name>
</gene>
<dbReference type="CDD" id="cd02194">
    <property type="entry name" value="ThiL"/>
    <property type="match status" value="1"/>
</dbReference>
<name>A0A7Z1AH40_9GAMM</name>
<dbReference type="InterPro" id="IPR010918">
    <property type="entry name" value="PurM-like_C_dom"/>
</dbReference>